<dbReference type="Gene3D" id="1.20.120.1630">
    <property type="match status" value="1"/>
</dbReference>
<dbReference type="EMBL" id="JAMC01000004">
    <property type="protein sequence ID" value="KEJ89008.1"/>
    <property type="molecule type" value="Genomic_DNA"/>
</dbReference>
<dbReference type="AlphaFoldDB" id="A0A073IFB1"/>
<sequence>MTILSNTEVLAISVGGIAGCYLLVAFGWSIAFPERRIWPPKQATTGIKLRVWLATISIFAATFVLGIADWNSFGWPAPVRWGIGLALIIIGNVVVSIGVRKIGFGATSGEVAELKTDGLYRYSRNPQYVADMAILIGWAMLSASGWAAGVAAFGILVLAAAPFAEEPWLEDIYGANYRAYKTRVRRYL</sequence>
<gene>
    <name evidence="6" type="ORF">DSW25_12265</name>
</gene>
<dbReference type="GO" id="GO:0008168">
    <property type="term" value="F:methyltransferase activity"/>
    <property type="evidence" value="ECO:0007669"/>
    <property type="project" value="UniProtKB-KW"/>
</dbReference>
<evidence type="ECO:0000256" key="5">
    <source>
        <dbReference type="SAM" id="Phobius"/>
    </source>
</evidence>
<feature type="transmembrane region" description="Helical" evidence="5">
    <location>
        <begin position="79"/>
        <end position="99"/>
    </location>
</feature>
<evidence type="ECO:0000256" key="3">
    <source>
        <dbReference type="ARBA" id="ARBA00022989"/>
    </source>
</evidence>
<feature type="transmembrane region" description="Helical" evidence="5">
    <location>
        <begin position="12"/>
        <end position="31"/>
    </location>
</feature>
<evidence type="ECO:0000313" key="7">
    <source>
        <dbReference type="Proteomes" id="UP000027734"/>
    </source>
</evidence>
<dbReference type="eggNOG" id="COG2020">
    <property type="taxonomic scope" value="Bacteria"/>
</dbReference>
<reference evidence="6 7" key="1">
    <citation type="submission" date="2014-01" db="EMBL/GenBank/DDBJ databases">
        <title>Sulfitobacter donghicola JCM 14565 Genome Sequencing.</title>
        <authorList>
            <person name="Lai Q."/>
            <person name="Hong Z."/>
        </authorList>
    </citation>
    <scope>NUCLEOTIDE SEQUENCE [LARGE SCALE GENOMIC DNA]</scope>
    <source>
        <strain evidence="6 7">JCM 14565</strain>
    </source>
</reference>
<dbReference type="InterPro" id="IPR007318">
    <property type="entry name" value="Phopholipid_MeTrfase"/>
</dbReference>
<evidence type="ECO:0000256" key="1">
    <source>
        <dbReference type="ARBA" id="ARBA00004127"/>
    </source>
</evidence>
<dbReference type="GO" id="GO:0012505">
    <property type="term" value="C:endomembrane system"/>
    <property type="evidence" value="ECO:0007669"/>
    <property type="project" value="UniProtKB-SubCell"/>
</dbReference>
<comment type="subcellular location">
    <subcellularLocation>
        <location evidence="1">Endomembrane system</location>
        <topology evidence="1">Multi-pass membrane protein</topology>
    </subcellularLocation>
</comment>
<feature type="transmembrane region" description="Helical" evidence="5">
    <location>
        <begin position="51"/>
        <end position="73"/>
    </location>
</feature>
<organism evidence="6 7">
    <name type="scientific">Sulfitobacter donghicola DSW-25 = KCTC 12864 = JCM 14565</name>
    <dbReference type="NCBI Taxonomy" id="1300350"/>
    <lineage>
        <taxon>Bacteria</taxon>
        <taxon>Pseudomonadati</taxon>
        <taxon>Pseudomonadota</taxon>
        <taxon>Alphaproteobacteria</taxon>
        <taxon>Rhodobacterales</taxon>
        <taxon>Roseobacteraceae</taxon>
        <taxon>Sulfitobacter</taxon>
    </lineage>
</organism>
<evidence type="ECO:0000313" key="6">
    <source>
        <dbReference type="EMBL" id="KEJ89008.1"/>
    </source>
</evidence>
<dbReference type="STRING" id="1300350.Z948_1149"/>
<keyword evidence="6" id="KW-0808">Transferase</keyword>
<comment type="caution">
    <text evidence="6">The sequence shown here is derived from an EMBL/GenBank/DDBJ whole genome shotgun (WGS) entry which is preliminary data.</text>
</comment>
<keyword evidence="2 5" id="KW-0812">Transmembrane</keyword>
<feature type="transmembrane region" description="Helical" evidence="5">
    <location>
        <begin position="128"/>
        <end position="161"/>
    </location>
</feature>
<dbReference type="OrthoDB" id="9811969at2"/>
<proteinExistence type="predicted"/>
<evidence type="ECO:0000256" key="4">
    <source>
        <dbReference type="ARBA" id="ARBA00023136"/>
    </source>
</evidence>
<protein>
    <submittedName>
        <fullName evidence="6">Methyltransferase</fullName>
    </submittedName>
</protein>
<dbReference type="GO" id="GO:0032259">
    <property type="term" value="P:methylation"/>
    <property type="evidence" value="ECO:0007669"/>
    <property type="project" value="UniProtKB-KW"/>
</dbReference>
<keyword evidence="6" id="KW-0489">Methyltransferase</keyword>
<dbReference type="RefSeq" id="WP_025058584.1">
    <property type="nucleotide sequence ID" value="NZ_JAMC01000004.1"/>
</dbReference>
<keyword evidence="7" id="KW-1185">Reference proteome</keyword>
<accession>A0A073IFB1</accession>
<dbReference type="Pfam" id="PF04191">
    <property type="entry name" value="PEMT"/>
    <property type="match status" value="1"/>
</dbReference>
<name>A0A073IFB1_9RHOB</name>
<dbReference type="Proteomes" id="UP000027734">
    <property type="component" value="Unassembled WGS sequence"/>
</dbReference>
<keyword evidence="4 5" id="KW-0472">Membrane</keyword>
<evidence type="ECO:0000256" key="2">
    <source>
        <dbReference type="ARBA" id="ARBA00022692"/>
    </source>
</evidence>
<keyword evidence="3 5" id="KW-1133">Transmembrane helix</keyword>